<name>A0A009SUI4_ACIBA</name>
<proteinExistence type="predicted"/>
<dbReference type="EMBL" id="JEXJ01000100">
    <property type="protein sequence ID" value="EXC45832.1"/>
    <property type="molecule type" value="Genomic_DNA"/>
</dbReference>
<sequence>MKACSVRIMQNEGKVFELNCQRDTNNEVIQIFDLEGNALPLNLRNRCVIWNAEVWYY</sequence>
<evidence type="ECO:0000313" key="2">
    <source>
        <dbReference type="Proteomes" id="UP000020735"/>
    </source>
</evidence>
<dbReference type="RefSeq" id="WP_171071805.1">
    <property type="nucleotide sequence ID" value="NZ_JEXJ01000100.1"/>
</dbReference>
<gene>
    <name evidence="1" type="ORF">J529_3614</name>
</gene>
<accession>A0A009SUI4</accession>
<protein>
    <submittedName>
        <fullName evidence="1">Uncharacterized protein</fullName>
    </submittedName>
</protein>
<comment type="caution">
    <text evidence="1">The sequence shown here is derived from an EMBL/GenBank/DDBJ whole genome shotgun (WGS) entry which is preliminary data.</text>
</comment>
<reference evidence="1 2" key="1">
    <citation type="submission" date="2014-02" db="EMBL/GenBank/DDBJ databases">
        <title>Comparative genomics and transcriptomics to identify genetic mechanisms underlying the emergence of carbapenem resistant Acinetobacter baumannii (CRAb).</title>
        <authorList>
            <person name="Harris A.D."/>
            <person name="Johnson K.J."/>
            <person name="George J."/>
            <person name="Shefchek K."/>
            <person name="Daugherty S.C."/>
            <person name="Parankush S."/>
            <person name="Sadzewicz L."/>
            <person name="Tallon L."/>
            <person name="Sengamalay N."/>
            <person name="Hazen T.H."/>
            <person name="Rasko D.A."/>
        </authorList>
    </citation>
    <scope>NUCLEOTIDE SEQUENCE [LARGE SCALE GENOMIC DNA]</scope>
    <source>
        <strain evidence="1 2">99063</strain>
    </source>
</reference>
<dbReference type="Proteomes" id="UP000020735">
    <property type="component" value="Unassembled WGS sequence"/>
</dbReference>
<evidence type="ECO:0000313" key="1">
    <source>
        <dbReference type="EMBL" id="EXC45832.1"/>
    </source>
</evidence>
<dbReference type="AlphaFoldDB" id="A0A009SUI4"/>
<organism evidence="1 2">
    <name type="scientific">Acinetobacter baumannii 99063</name>
    <dbReference type="NCBI Taxonomy" id="1310630"/>
    <lineage>
        <taxon>Bacteria</taxon>
        <taxon>Pseudomonadati</taxon>
        <taxon>Pseudomonadota</taxon>
        <taxon>Gammaproteobacteria</taxon>
        <taxon>Moraxellales</taxon>
        <taxon>Moraxellaceae</taxon>
        <taxon>Acinetobacter</taxon>
        <taxon>Acinetobacter calcoaceticus/baumannii complex</taxon>
    </lineage>
</organism>
<dbReference type="PATRIC" id="fig|1310630.3.peg.3503"/>